<accession>A0A139AQM6</accession>
<sequence length="663" mass="68513">MAPTPSPGAVLRKVRSMGGMNPANAGADVQRALTTSGGRASFSGHLAPPDSRVPLRNNASSVSLPSLSHQTSTSTLTPPPMLAHQHSASSLANSHSPSLSLSPNPAYSPFSPFPFATPAIDGRITPTPALSPAPQLTPPLANVVGQTHPDDDAVATLAHLLELERRRSRALETELGRLRGLVRDRDARIEELEAERRLGNIGSPTPGSVGALGGPSAEREREHATGTPVKDAGSLASLGSVANWYRDIEREAMLPSPKPTAVASPGRSVAAAVVEAPGGARVTETVDEVNAQSAIVLSRTPTAPSEAGTTGTRPSVERSPAASEIVAKLAGVAGTGSVEEKEGSLQRRSPTPQAESKEGAGQAPVEQSSEVPSTSRPRRKSSGPGHSRTKSSGSEKRRSRRSSGATERAKTPVAGGSSGNGGPETPGRDGETDGEEADEPQPTAVHRVMYCVSTFVPHFEDELSLAIGDLVFVSFSFADGWGTGYHVASSRSGAFPMACVAALPNQDSTIVLPPGMTDGTPFDPNSLFHATANADRSSSAVAVYGDAASMHSGAPPSFASLGMVRRPSIAYSMRSVSLRGAPAESTRTTAGGLGRRGSMSIRSEIYDDDGVVDLPPLEFDLGGGGRPAPWASHPAEQVHVAAHSNLFKPVGPRGARGELSDNM</sequence>
<feature type="compositionally biased region" description="Polar residues" evidence="3">
    <location>
        <begin position="365"/>
        <end position="375"/>
    </location>
</feature>
<feature type="region of interest" description="Disordered" evidence="3">
    <location>
        <begin position="1"/>
        <end position="103"/>
    </location>
</feature>
<dbReference type="Gene3D" id="2.30.30.40">
    <property type="entry name" value="SH3 Domains"/>
    <property type="match status" value="1"/>
</dbReference>
<reference evidence="5 6" key="1">
    <citation type="journal article" date="2015" name="Genome Biol. Evol.">
        <title>Phylogenomic analyses indicate that early fungi evolved digesting cell walls of algal ancestors of land plants.</title>
        <authorList>
            <person name="Chang Y."/>
            <person name="Wang S."/>
            <person name="Sekimoto S."/>
            <person name="Aerts A.L."/>
            <person name="Choi C."/>
            <person name="Clum A."/>
            <person name="LaButti K.M."/>
            <person name="Lindquist E.A."/>
            <person name="Yee Ngan C."/>
            <person name="Ohm R.A."/>
            <person name="Salamov A.A."/>
            <person name="Grigoriev I.V."/>
            <person name="Spatafora J.W."/>
            <person name="Berbee M.L."/>
        </authorList>
    </citation>
    <scope>NUCLEOTIDE SEQUENCE [LARGE SCALE GENOMIC DNA]</scope>
    <source>
        <strain evidence="5 6">JEL478</strain>
    </source>
</reference>
<evidence type="ECO:0000313" key="5">
    <source>
        <dbReference type="EMBL" id="KXS19028.1"/>
    </source>
</evidence>
<dbReference type="PROSITE" id="PS50002">
    <property type="entry name" value="SH3"/>
    <property type="match status" value="1"/>
</dbReference>
<feature type="region of interest" description="Disordered" evidence="3">
    <location>
        <begin position="294"/>
        <end position="441"/>
    </location>
</feature>
<keyword evidence="1 2" id="KW-0728">SH3 domain</keyword>
<dbReference type="Proteomes" id="UP000070544">
    <property type="component" value="Unassembled WGS sequence"/>
</dbReference>
<dbReference type="STRING" id="1344416.A0A139AQM6"/>
<feature type="compositionally biased region" description="Low complexity" evidence="3">
    <location>
        <begin position="63"/>
        <end position="103"/>
    </location>
</feature>
<feature type="domain" description="SH3" evidence="4">
    <location>
        <begin position="444"/>
        <end position="505"/>
    </location>
</feature>
<name>A0A139AQM6_GONPJ</name>
<dbReference type="InterPro" id="IPR036028">
    <property type="entry name" value="SH3-like_dom_sf"/>
</dbReference>
<feature type="region of interest" description="Disordered" evidence="3">
    <location>
        <begin position="199"/>
        <end position="233"/>
    </location>
</feature>
<evidence type="ECO:0000256" key="3">
    <source>
        <dbReference type="SAM" id="MobiDB-lite"/>
    </source>
</evidence>
<dbReference type="InterPro" id="IPR001452">
    <property type="entry name" value="SH3_domain"/>
</dbReference>
<keyword evidence="6" id="KW-1185">Reference proteome</keyword>
<dbReference type="EMBL" id="KQ965740">
    <property type="protein sequence ID" value="KXS19028.1"/>
    <property type="molecule type" value="Genomic_DNA"/>
</dbReference>
<gene>
    <name evidence="5" type="ORF">M427DRAFT_152948</name>
</gene>
<feature type="compositionally biased region" description="Polar residues" evidence="3">
    <location>
        <begin position="294"/>
        <end position="313"/>
    </location>
</feature>
<dbReference type="OrthoDB" id="19092at2759"/>
<evidence type="ECO:0000256" key="1">
    <source>
        <dbReference type="ARBA" id="ARBA00022443"/>
    </source>
</evidence>
<proteinExistence type="predicted"/>
<organism evidence="5 6">
    <name type="scientific">Gonapodya prolifera (strain JEL478)</name>
    <name type="common">Monoblepharis prolifera</name>
    <dbReference type="NCBI Taxonomy" id="1344416"/>
    <lineage>
        <taxon>Eukaryota</taxon>
        <taxon>Fungi</taxon>
        <taxon>Fungi incertae sedis</taxon>
        <taxon>Chytridiomycota</taxon>
        <taxon>Chytridiomycota incertae sedis</taxon>
        <taxon>Monoblepharidomycetes</taxon>
        <taxon>Monoblepharidales</taxon>
        <taxon>Gonapodyaceae</taxon>
        <taxon>Gonapodya</taxon>
    </lineage>
</organism>
<dbReference type="SUPFAM" id="SSF50044">
    <property type="entry name" value="SH3-domain"/>
    <property type="match status" value="1"/>
</dbReference>
<evidence type="ECO:0000313" key="6">
    <source>
        <dbReference type="Proteomes" id="UP000070544"/>
    </source>
</evidence>
<protein>
    <recommendedName>
        <fullName evidence="4">SH3 domain-containing protein</fullName>
    </recommendedName>
</protein>
<evidence type="ECO:0000259" key="4">
    <source>
        <dbReference type="PROSITE" id="PS50002"/>
    </source>
</evidence>
<dbReference type="AlphaFoldDB" id="A0A139AQM6"/>
<evidence type="ECO:0000256" key="2">
    <source>
        <dbReference type="PROSITE-ProRule" id="PRU00192"/>
    </source>
</evidence>